<dbReference type="EC" id="3.1.3.16" evidence="12"/>
<gene>
    <name evidence="14" type="ORF">KUCA_T00005165001</name>
</gene>
<keyword evidence="5 12" id="KW-0378">Hydrolase</keyword>
<evidence type="ECO:0000256" key="6">
    <source>
        <dbReference type="ARBA" id="ARBA00022833"/>
    </source>
</evidence>
<dbReference type="PANTHER" id="PTHR14732:SF0">
    <property type="entry name" value="RNA POLYMERASE II SUBUNIT B1 CTD PHOSPHATASE RPAP2-RELATED"/>
    <property type="match status" value="1"/>
</dbReference>
<dbReference type="PANTHER" id="PTHR14732">
    <property type="entry name" value="RNA POLYMERASE II SUBUNIT B1 CTD PHOSPHATASE RPAP2-RELATED"/>
    <property type="match status" value="1"/>
</dbReference>
<keyword evidence="7 12" id="KW-0904">Protein phosphatase</keyword>
<dbReference type="EMBL" id="HG793130">
    <property type="protein sequence ID" value="CDK29178.1"/>
    <property type="molecule type" value="Genomic_DNA"/>
</dbReference>
<reference evidence="14" key="1">
    <citation type="submission" date="2013-12" db="EMBL/GenBank/DDBJ databases">
        <authorList>
            <person name="Genoscope - CEA"/>
        </authorList>
    </citation>
    <scope>NUCLEOTIDE SEQUENCE</scope>
    <source>
        <strain evidence="14">CBS 1993</strain>
    </source>
</reference>
<dbReference type="HOGENOM" id="CLU_086709_1_0_1"/>
<keyword evidence="8 12" id="KW-0539">Nucleus</keyword>
<dbReference type="Pfam" id="PF04181">
    <property type="entry name" value="RPAP2_Rtr1"/>
    <property type="match status" value="1"/>
</dbReference>
<keyword evidence="15" id="KW-1185">Reference proteome</keyword>
<evidence type="ECO:0000256" key="4">
    <source>
        <dbReference type="ARBA" id="ARBA00022771"/>
    </source>
</evidence>
<dbReference type="GO" id="GO:0005737">
    <property type="term" value="C:cytoplasm"/>
    <property type="evidence" value="ECO:0007669"/>
    <property type="project" value="TreeGrafter"/>
</dbReference>
<evidence type="ECO:0000259" key="13">
    <source>
        <dbReference type="PROSITE" id="PS51479"/>
    </source>
</evidence>
<evidence type="ECO:0000313" key="14">
    <source>
        <dbReference type="EMBL" id="CDK29178.1"/>
    </source>
</evidence>
<dbReference type="GO" id="GO:0008270">
    <property type="term" value="F:zinc ion binding"/>
    <property type="evidence" value="ECO:0007669"/>
    <property type="project" value="UniProtKB-KW"/>
</dbReference>
<evidence type="ECO:0000256" key="10">
    <source>
        <dbReference type="ARBA" id="ARBA00048336"/>
    </source>
</evidence>
<dbReference type="RefSeq" id="XP_022461167.1">
    <property type="nucleotide sequence ID" value="XM_022606323.1"/>
</dbReference>
<dbReference type="GeneID" id="34522555"/>
<evidence type="ECO:0000256" key="1">
    <source>
        <dbReference type="ARBA" id="ARBA00004123"/>
    </source>
</evidence>
<dbReference type="OrthoDB" id="2590500at2759"/>
<evidence type="ECO:0000256" key="2">
    <source>
        <dbReference type="ARBA" id="ARBA00005676"/>
    </source>
</evidence>
<comment type="similarity">
    <text evidence="2 11 12">Belongs to the RPAP2 family.</text>
</comment>
<comment type="function">
    <text evidence="12">Putative RNA polymerase II subunit B1 C-terminal domain (CTD) phosphatase involved in RNA polymerase II transcription regulation.</text>
</comment>
<evidence type="ECO:0000256" key="8">
    <source>
        <dbReference type="ARBA" id="ARBA00023242"/>
    </source>
</evidence>
<sequence length="200" mass="22824">MITLQDVDAVITPYKSQPMLSPGDASNLSYKLIELLMEGSCEREVLRALSSLFSTDTYEQLVQERVINHHCGYPLCGVVDPQKIYHKVQKNPLVAKLKLPGAYKTSYCTQQHYQGSEFYKKQLSPEAIWARTDVVNLDVNPKDQYYTFLLEDVLDNSDRVPRNSMDTLQQSLDELRLSVTQQSGVDHNDIKIKEHDASEL</sequence>
<dbReference type="GO" id="GO:0008420">
    <property type="term" value="F:RNA polymerase II CTD heptapeptide repeat phosphatase activity"/>
    <property type="evidence" value="ECO:0007669"/>
    <property type="project" value="UniProtKB-UniRule"/>
</dbReference>
<dbReference type="STRING" id="1382522.W6MS07"/>
<comment type="catalytic activity">
    <reaction evidence="10 12">
        <text>O-phospho-L-threonyl-[protein] + H2O = L-threonyl-[protein] + phosphate</text>
        <dbReference type="Rhea" id="RHEA:47004"/>
        <dbReference type="Rhea" id="RHEA-COMP:11060"/>
        <dbReference type="Rhea" id="RHEA-COMP:11605"/>
        <dbReference type="ChEBI" id="CHEBI:15377"/>
        <dbReference type="ChEBI" id="CHEBI:30013"/>
        <dbReference type="ChEBI" id="CHEBI:43474"/>
        <dbReference type="ChEBI" id="CHEBI:61977"/>
        <dbReference type="EC" id="3.1.3.16"/>
    </reaction>
</comment>
<dbReference type="AlphaFoldDB" id="W6MS07"/>
<keyword evidence="3 12" id="KW-0479">Metal-binding</keyword>
<keyword evidence="4 12" id="KW-0863">Zinc-finger</keyword>
<dbReference type="Gene3D" id="1.25.40.820">
    <property type="match status" value="1"/>
</dbReference>
<evidence type="ECO:0000313" key="15">
    <source>
        <dbReference type="Proteomes" id="UP000019384"/>
    </source>
</evidence>
<evidence type="ECO:0000256" key="11">
    <source>
        <dbReference type="PROSITE-ProRule" id="PRU00812"/>
    </source>
</evidence>
<accession>W6MS07</accession>
<dbReference type="Proteomes" id="UP000019384">
    <property type="component" value="Unassembled WGS sequence"/>
</dbReference>
<name>W6MS07_9ASCO</name>
<evidence type="ECO:0000256" key="7">
    <source>
        <dbReference type="ARBA" id="ARBA00022912"/>
    </source>
</evidence>
<evidence type="ECO:0000256" key="9">
    <source>
        <dbReference type="ARBA" id="ARBA00047761"/>
    </source>
</evidence>
<evidence type="ECO:0000256" key="12">
    <source>
        <dbReference type="RuleBase" id="RU367080"/>
    </source>
</evidence>
<comment type="catalytic activity">
    <reaction evidence="9 12">
        <text>O-phospho-L-seryl-[protein] + H2O = L-seryl-[protein] + phosphate</text>
        <dbReference type="Rhea" id="RHEA:20629"/>
        <dbReference type="Rhea" id="RHEA-COMP:9863"/>
        <dbReference type="Rhea" id="RHEA-COMP:11604"/>
        <dbReference type="ChEBI" id="CHEBI:15377"/>
        <dbReference type="ChEBI" id="CHEBI:29999"/>
        <dbReference type="ChEBI" id="CHEBI:43474"/>
        <dbReference type="ChEBI" id="CHEBI:83421"/>
        <dbReference type="EC" id="3.1.3.16"/>
    </reaction>
</comment>
<dbReference type="InterPro" id="IPR038534">
    <property type="entry name" value="Rtr1/RPAP2_sf"/>
</dbReference>
<organism evidence="14 15">
    <name type="scientific">Kuraishia capsulata CBS 1993</name>
    <dbReference type="NCBI Taxonomy" id="1382522"/>
    <lineage>
        <taxon>Eukaryota</taxon>
        <taxon>Fungi</taxon>
        <taxon>Dikarya</taxon>
        <taxon>Ascomycota</taxon>
        <taxon>Saccharomycotina</taxon>
        <taxon>Pichiomycetes</taxon>
        <taxon>Pichiales</taxon>
        <taxon>Pichiaceae</taxon>
        <taxon>Kuraishia</taxon>
    </lineage>
</organism>
<proteinExistence type="inferred from homology"/>
<dbReference type="PROSITE" id="PS51479">
    <property type="entry name" value="ZF_RTR1"/>
    <property type="match status" value="1"/>
</dbReference>
<dbReference type="InterPro" id="IPR007308">
    <property type="entry name" value="Rtr1/RPAP2_dom"/>
</dbReference>
<dbReference type="GO" id="GO:0005634">
    <property type="term" value="C:nucleus"/>
    <property type="evidence" value="ECO:0007669"/>
    <property type="project" value="UniProtKB-SubCell"/>
</dbReference>
<reference evidence="14" key="2">
    <citation type="submission" date="2014-02" db="EMBL/GenBank/DDBJ databases">
        <title>Complete DNA sequence of /Kuraishia capsulata/ illustrates novel genomic features among budding yeasts (/Saccharomycotina/).</title>
        <authorList>
            <person name="Morales L."/>
            <person name="Noel B."/>
            <person name="Porcel B."/>
            <person name="Marcet-Houben M."/>
            <person name="Hullo M-F."/>
            <person name="Sacerdot C."/>
            <person name="Tekaia F."/>
            <person name="Leh-Louis V."/>
            <person name="Despons L."/>
            <person name="Khanna V."/>
            <person name="Aury J-M."/>
            <person name="Barbe V."/>
            <person name="Couloux A."/>
            <person name="Labadie K."/>
            <person name="Pelletier E."/>
            <person name="Souciet J-L."/>
            <person name="Boekhout T."/>
            <person name="Gabaldon T."/>
            <person name="Wincker P."/>
            <person name="Dujon B."/>
        </authorList>
    </citation>
    <scope>NUCLEOTIDE SEQUENCE</scope>
    <source>
        <strain evidence="14">CBS 1993</strain>
    </source>
</reference>
<protein>
    <recommendedName>
        <fullName evidence="12">RNA polymerase II subunit B1 CTD phosphatase RPAP2 homolog</fullName>
        <ecNumber evidence="12">3.1.3.16</ecNumber>
    </recommendedName>
</protein>
<dbReference type="InterPro" id="IPR039693">
    <property type="entry name" value="Rtr1/RPAP2"/>
</dbReference>
<feature type="domain" description="RTR1-type" evidence="13">
    <location>
        <begin position="48"/>
        <end position="132"/>
    </location>
</feature>
<evidence type="ECO:0000256" key="3">
    <source>
        <dbReference type="ARBA" id="ARBA00022723"/>
    </source>
</evidence>
<keyword evidence="6 12" id="KW-0862">Zinc</keyword>
<evidence type="ECO:0000256" key="5">
    <source>
        <dbReference type="ARBA" id="ARBA00022801"/>
    </source>
</evidence>
<dbReference type="GO" id="GO:0043175">
    <property type="term" value="F:RNA polymerase core enzyme binding"/>
    <property type="evidence" value="ECO:0007669"/>
    <property type="project" value="UniProtKB-UniRule"/>
</dbReference>
<comment type="subcellular location">
    <subcellularLocation>
        <location evidence="1 12">Nucleus</location>
    </subcellularLocation>
</comment>